<organism evidence="5 6">
    <name type="scientific">Paenibacillus wenxiniae</name>
    <dbReference type="NCBI Taxonomy" id="1636843"/>
    <lineage>
        <taxon>Bacteria</taxon>
        <taxon>Bacillati</taxon>
        <taxon>Bacillota</taxon>
        <taxon>Bacilli</taxon>
        <taxon>Bacillales</taxon>
        <taxon>Paenibacillaceae</taxon>
        <taxon>Paenibacillus</taxon>
    </lineage>
</organism>
<keyword evidence="2" id="KW-0238">DNA-binding</keyword>
<dbReference type="PANTHER" id="PTHR42713:SF3">
    <property type="entry name" value="TRANSCRIPTIONAL REGULATORY PROTEIN HPTR"/>
    <property type="match status" value="1"/>
</dbReference>
<feature type="modified residue" description="4-aspartylphosphate" evidence="3">
    <location>
        <position position="59"/>
    </location>
</feature>
<evidence type="ECO:0000259" key="4">
    <source>
        <dbReference type="PROSITE" id="PS50110"/>
    </source>
</evidence>
<evidence type="ECO:0000256" key="3">
    <source>
        <dbReference type="PROSITE-ProRule" id="PRU00169"/>
    </source>
</evidence>
<sequence length="135" mass="15700">MYTVIIVGDDDTIRNGLSQRINWEAYGFELLGTYQHGQQALQAMQTAMQTAVPNLILSDVSMPIMDGLELAEQVNQHRIPAKIILLTGFDEFHYARRAIKHQVHDFMMKPIMMPDVRSLLSRIRQEWDKQHFFAR</sequence>
<reference evidence="6" key="1">
    <citation type="journal article" date="2019" name="Int. J. Syst. Evol. Microbiol.">
        <title>The Global Catalogue of Microorganisms (GCM) 10K type strain sequencing project: providing services to taxonomists for standard genome sequencing and annotation.</title>
        <authorList>
            <consortium name="The Broad Institute Genomics Platform"/>
            <consortium name="The Broad Institute Genome Sequencing Center for Infectious Disease"/>
            <person name="Wu L."/>
            <person name="Ma J."/>
        </authorList>
    </citation>
    <scope>NUCLEOTIDE SEQUENCE [LARGE SCALE GENOMIC DNA]</scope>
    <source>
        <strain evidence="6">CCUG 54950</strain>
    </source>
</reference>
<dbReference type="EMBL" id="JBHUEH010000006">
    <property type="protein sequence ID" value="MFD1884226.1"/>
    <property type="molecule type" value="Genomic_DNA"/>
</dbReference>
<proteinExistence type="predicted"/>
<name>A0ABW4RDA5_9BACL</name>
<gene>
    <name evidence="5" type="ORF">ACFSC9_01645</name>
</gene>
<dbReference type="CDD" id="cd17536">
    <property type="entry name" value="REC_YesN-like"/>
    <property type="match status" value="1"/>
</dbReference>
<dbReference type="InterPro" id="IPR011006">
    <property type="entry name" value="CheY-like_superfamily"/>
</dbReference>
<dbReference type="Proteomes" id="UP001597233">
    <property type="component" value="Unassembled WGS sequence"/>
</dbReference>
<keyword evidence="6" id="KW-1185">Reference proteome</keyword>
<keyword evidence="3" id="KW-0597">Phosphoprotein</keyword>
<evidence type="ECO:0000256" key="2">
    <source>
        <dbReference type="ARBA" id="ARBA00023125"/>
    </source>
</evidence>
<dbReference type="Gene3D" id="3.40.50.2300">
    <property type="match status" value="1"/>
</dbReference>
<dbReference type="PANTHER" id="PTHR42713">
    <property type="entry name" value="HISTIDINE KINASE-RELATED"/>
    <property type="match status" value="1"/>
</dbReference>
<evidence type="ECO:0000313" key="6">
    <source>
        <dbReference type="Proteomes" id="UP001597233"/>
    </source>
</evidence>
<evidence type="ECO:0000313" key="5">
    <source>
        <dbReference type="EMBL" id="MFD1884226.1"/>
    </source>
</evidence>
<dbReference type="RefSeq" id="WP_347326908.1">
    <property type="nucleotide sequence ID" value="NZ_JBCGUH010000017.1"/>
</dbReference>
<comment type="caution">
    <text evidence="5">The sequence shown here is derived from an EMBL/GenBank/DDBJ whole genome shotgun (WGS) entry which is preliminary data.</text>
</comment>
<dbReference type="InterPro" id="IPR001789">
    <property type="entry name" value="Sig_transdc_resp-reg_receiver"/>
</dbReference>
<protein>
    <submittedName>
        <fullName evidence="5">Response regulator</fullName>
    </submittedName>
</protein>
<evidence type="ECO:0000256" key="1">
    <source>
        <dbReference type="ARBA" id="ARBA00022490"/>
    </source>
</evidence>
<dbReference type="InterPro" id="IPR051552">
    <property type="entry name" value="HptR"/>
</dbReference>
<dbReference type="Pfam" id="PF00072">
    <property type="entry name" value="Response_reg"/>
    <property type="match status" value="1"/>
</dbReference>
<dbReference type="SMART" id="SM00448">
    <property type="entry name" value="REC"/>
    <property type="match status" value="1"/>
</dbReference>
<keyword evidence="1" id="KW-0963">Cytoplasm</keyword>
<dbReference type="PROSITE" id="PS50110">
    <property type="entry name" value="RESPONSE_REGULATORY"/>
    <property type="match status" value="1"/>
</dbReference>
<accession>A0ABW4RDA5</accession>
<feature type="domain" description="Response regulatory" evidence="4">
    <location>
        <begin position="3"/>
        <end position="124"/>
    </location>
</feature>
<dbReference type="SUPFAM" id="SSF52172">
    <property type="entry name" value="CheY-like"/>
    <property type="match status" value="1"/>
</dbReference>